<dbReference type="PANTHER" id="PTHR48438:SF1">
    <property type="entry name" value="ALPHA-(1,3)-FUCOSYLTRANSFERASE C-RELATED"/>
    <property type="match status" value="1"/>
</dbReference>
<evidence type="ECO:0000256" key="4">
    <source>
        <dbReference type="ARBA" id="ARBA00022676"/>
    </source>
</evidence>
<evidence type="ECO:0000256" key="6">
    <source>
        <dbReference type="ARBA" id="ARBA00022692"/>
    </source>
</evidence>
<comment type="subcellular location">
    <subcellularLocation>
        <location evidence="1 12">Golgi apparatus</location>
        <location evidence="1 12">Golgi stack membrane</location>
        <topology evidence="1 12">Single-pass type II membrane protein</topology>
    </subcellularLocation>
</comment>
<dbReference type="InterPro" id="IPR031481">
    <property type="entry name" value="Glyco_tran_10_N"/>
</dbReference>
<keyword evidence="5 12" id="KW-0808">Transferase</keyword>
<evidence type="ECO:0000259" key="13">
    <source>
        <dbReference type="Pfam" id="PF00852"/>
    </source>
</evidence>
<feature type="domain" description="Fucosyltransferase N-terminal" evidence="14">
    <location>
        <begin position="2"/>
        <end position="53"/>
    </location>
</feature>
<dbReference type="FunFam" id="3.40.50.11660:FF:000004">
    <property type="entry name" value="Glycoprotein 3-alpha-L-fucosyltransferase A"/>
    <property type="match status" value="1"/>
</dbReference>
<comment type="pathway">
    <text evidence="2">Protein modification; protein glycosylation.</text>
</comment>
<dbReference type="EC" id="2.4.1.-" evidence="12"/>
<keyword evidence="7" id="KW-0735">Signal-anchor</keyword>
<gene>
    <name evidence="15" type="ORF">B4U79_15797</name>
</gene>
<evidence type="ECO:0000256" key="2">
    <source>
        <dbReference type="ARBA" id="ARBA00004922"/>
    </source>
</evidence>
<feature type="non-terminal residue" evidence="15">
    <location>
        <position position="1"/>
    </location>
</feature>
<dbReference type="Proteomes" id="UP000285301">
    <property type="component" value="Unassembled WGS sequence"/>
</dbReference>
<evidence type="ECO:0000256" key="8">
    <source>
        <dbReference type="ARBA" id="ARBA00022989"/>
    </source>
</evidence>
<evidence type="ECO:0000256" key="1">
    <source>
        <dbReference type="ARBA" id="ARBA00004447"/>
    </source>
</evidence>
<dbReference type="AlphaFoldDB" id="A0A443QD02"/>
<keyword evidence="8" id="KW-1133">Transmembrane helix</keyword>
<protein>
    <recommendedName>
        <fullName evidence="12">Fucosyltransferase</fullName>
        <ecNumber evidence="12">2.4.1.-</ecNumber>
    </recommendedName>
</protein>
<keyword evidence="11" id="KW-0325">Glycoprotein</keyword>
<keyword evidence="10" id="KW-0472">Membrane</keyword>
<proteinExistence type="inferred from homology"/>
<keyword evidence="6 12" id="KW-0812">Transmembrane</keyword>
<evidence type="ECO:0000259" key="14">
    <source>
        <dbReference type="Pfam" id="PF17039"/>
    </source>
</evidence>
<comment type="similarity">
    <text evidence="3 12">Belongs to the glycosyltransferase 10 family.</text>
</comment>
<evidence type="ECO:0000256" key="9">
    <source>
        <dbReference type="ARBA" id="ARBA00023034"/>
    </source>
</evidence>
<dbReference type="GO" id="GO:0032580">
    <property type="term" value="C:Golgi cisterna membrane"/>
    <property type="evidence" value="ECO:0007669"/>
    <property type="project" value="UniProtKB-SubCell"/>
</dbReference>
<evidence type="ECO:0000256" key="5">
    <source>
        <dbReference type="ARBA" id="ARBA00022679"/>
    </source>
</evidence>
<dbReference type="STRING" id="1965070.A0A443QD02"/>
<comment type="caution">
    <text evidence="15">The sequence shown here is derived from an EMBL/GenBank/DDBJ whole genome shotgun (WGS) entry which is preliminary data.</text>
</comment>
<dbReference type="Gene3D" id="3.40.50.11660">
    <property type="entry name" value="Glycosyl transferase family 10, C-terminal domain"/>
    <property type="match status" value="1"/>
</dbReference>
<reference evidence="15 16" key="1">
    <citation type="journal article" date="2018" name="Gigascience">
        <title>Genomes of trombidid mites reveal novel predicted allergens and laterally-transferred genes associated with secondary metabolism.</title>
        <authorList>
            <person name="Dong X."/>
            <person name="Chaisiri K."/>
            <person name="Xia D."/>
            <person name="Armstrong S.D."/>
            <person name="Fang Y."/>
            <person name="Donnelly M.J."/>
            <person name="Kadowaki T."/>
            <person name="McGarry J.W."/>
            <person name="Darby A.C."/>
            <person name="Makepeace B.L."/>
        </authorList>
    </citation>
    <scope>NUCLEOTIDE SEQUENCE [LARGE SCALE GENOMIC DNA]</scope>
    <source>
        <strain evidence="15">UoL-WK</strain>
    </source>
</reference>
<evidence type="ECO:0000313" key="15">
    <source>
        <dbReference type="EMBL" id="RWS00888.1"/>
    </source>
</evidence>
<evidence type="ECO:0000256" key="3">
    <source>
        <dbReference type="ARBA" id="ARBA00008919"/>
    </source>
</evidence>
<evidence type="ECO:0000313" key="16">
    <source>
        <dbReference type="Proteomes" id="UP000285301"/>
    </source>
</evidence>
<dbReference type="UniPathway" id="UPA00378"/>
<dbReference type="InterPro" id="IPR055270">
    <property type="entry name" value="Glyco_tran_10_C"/>
</dbReference>
<sequence length="270" mass="32230">DLPRTHYENQRWVLFNLDSPLKFERKRELLSQFQAHINWTMSYRNDSDIYVPYARFVKKPNQNVNSIKILVDAFMNKTREIAWFVNDCSTASRRENYVKELGKYSQVDIYGICGQFSCPTNGELNCFKLLDFNYKFYLSFEDSLCKDYVTENLYEILSLNVIPIIFGSADYKSLLPQNSYIDALAFKDPFNLSNYLRKISTDQSLIRSYLEWKQNFNIYINDFYFCNLCDKLNANEIKGNRSMKISTVKRNLVKWFYDESHCTFWSQHYI</sequence>
<dbReference type="Pfam" id="PF17039">
    <property type="entry name" value="Glyco_tran_10_N"/>
    <property type="match status" value="1"/>
</dbReference>
<evidence type="ECO:0000256" key="7">
    <source>
        <dbReference type="ARBA" id="ARBA00022968"/>
    </source>
</evidence>
<dbReference type="PANTHER" id="PTHR48438">
    <property type="entry name" value="ALPHA-(1,3)-FUCOSYLTRANSFERASE C-RELATED"/>
    <property type="match status" value="1"/>
</dbReference>
<name>A0A443QD02_9ACAR</name>
<keyword evidence="4 12" id="KW-0328">Glycosyltransferase</keyword>
<evidence type="ECO:0000256" key="11">
    <source>
        <dbReference type="ARBA" id="ARBA00023180"/>
    </source>
</evidence>
<evidence type="ECO:0000256" key="12">
    <source>
        <dbReference type="RuleBase" id="RU003832"/>
    </source>
</evidence>
<keyword evidence="16" id="KW-1185">Reference proteome</keyword>
<feature type="domain" description="Fucosyltransferase C-terminal" evidence="13">
    <location>
        <begin position="76"/>
        <end position="238"/>
    </location>
</feature>
<dbReference type="EMBL" id="NCKU01010281">
    <property type="protein sequence ID" value="RWS00888.1"/>
    <property type="molecule type" value="Genomic_DNA"/>
</dbReference>
<dbReference type="InterPro" id="IPR001503">
    <property type="entry name" value="Glyco_trans_10"/>
</dbReference>
<dbReference type="InterPro" id="IPR038577">
    <property type="entry name" value="GT10-like_C_sf"/>
</dbReference>
<dbReference type="SUPFAM" id="SSF53756">
    <property type="entry name" value="UDP-Glycosyltransferase/glycogen phosphorylase"/>
    <property type="match status" value="1"/>
</dbReference>
<dbReference type="OrthoDB" id="427096at2759"/>
<dbReference type="Pfam" id="PF00852">
    <property type="entry name" value="Glyco_transf_10"/>
    <property type="match status" value="1"/>
</dbReference>
<dbReference type="GO" id="GO:0008417">
    <property type="term" value="F:fucosyltransferase activity"/>
    <property type="evidence" value="ECO:0007669"/>
    <property type="project" value="InterPro"/>
</dbReference>
<keyword evidence="9 12" id="KW-0333">Golgi apparatus</keyword>
<accession>A0A443QD02</accession>
<evidence type="ECO:0000256" key="10">
    <source>
        <dbReference type="ARBA" id="ARBA00023136"/>
    </source>
</evidence>
<organism evidence="15 16">
    <name type="scientific">Dinothrombium tinctorium</name>
    <dbReference type="NCBI Taxonomy" id="1965070"/>
    <lineage>
        <taxon>Eukaryota</taxon>
        <taxon>Metazoa</taxon>
        <taxon>Ecdysozoa</taxon>
        <taxon>Arthropoda</taxon>
        <taxon>Chelicerata</taxon>
        <taxon>Arachnida</taxon>
        <taxon>Acari</taxon>
        <taxon>Acariformes</taxon>
        <taxon>Trombidiformes</taxon>
        <taxon>Prostigmata</taxon>
        <taxon>Anystina</taxon>
        <taxon>Parasitengona</taxon>
        <taxon>Trombidioidea</taxon>
        <taxon>Trombidiidae</taxon>
        <taxon>Dinothrombium</taxon>
    </lineage>
</organism>